<dbReference type="InterPro" id="IPR036514">
    <property type="entry name" value="SGNH_hydro_sf"/>
</dbReference>
<dbReference type="InterPro" id="IPR010037">
    <property type="entry name" value="FkbH_domain"/>
</dbReference>
<dbReference type="Gene3D" id="3.40.50.1000">
    <property type="entry name" value="HAD superfamily/HAD-like"/>
    <property type="match status" value="1"/>
</dbReference>
<dbReference type="Gene3D" id="3.40.50.1110">
    <property type="entry name" value="SGNH hydrolase"/>
    <property type="match status" value="1"/>
</dbReference>
<dbReference type="InterPro" id="IPR023214">
    <property type="entry name" value="HAD_sf"/>
</dbReference>
<accession>A0A381TYS4</accession>
<evidence type="ECO:0000313" key="1">
    <source>
        <dbReference type="EMBL" id="SVA20601.1"/>
    </source>
</evidence>
<name>A0A381TYS4_9ZZZZ</name>
<reference evidence="1" key="1">
    <citation type="submission" date="2018-05" db="EMBL/GenBank/DDBJ databases">
        <authorList>
            <person name="Lanie J.A."/>
            <person name="Ng W.-L."/>
            <person name="Kazmierczak K.M."/>
            <person name="Andrzejewski T.M."/>
            <person name="Davidsen T.M."/>
            <person name="Wayne K.J."/>
            <person name="Tettelin H."/>
            <person name="Glass J.I."/>
            <person name="Rusch D."/>
            <person name="Podicherti R."/>
            <person name="Tsui H.-C.T."/>
            <person name="Winkler M.E."/>
        </authorList>
    </citation>
    <scope>NUCLEOTIDE SEQUENCE</scope>
</reference>
<proteinExistence type="predicted"/>
<dbReference type="NCBIfam" id="TIGR01686">
    <property type="entry name" value="FkbH"/>
    <property type="match status" value="1"/>
</dbReference>
<dbReference type="InterPro" id="IPR036412">
    <property type="entry name" value="HAD-like_sf"/>
</dbReference>
<gene>
    <name evidence="1" type="ORF">METZ01_LOCUS73455</name>
</gene>
<dbReference type="EMBL" id="UINC01005326">
    <property type="protein sequence ID" value="SVA20601.1"/>
    <property type="molecule type" value="Genomic_DNA"/>
</dbReference>
<dbReference type="AlphaFoldDB" id="A0A381TYS4"/>
<dbReference type="NCBIfam" id="TIGR01681">
    <property type="entry name" value="HAD-SF-IIIC"/>
    <property type="match status" value="1"/>
</dbReference>
<dbReference type="InterPro" id="IPR010033">
    <property type="entry name" value="HAD_SF_ppase_IIIC"/>
</dbReference>
<protein>
    <recommendedName>
        <fullName evidence="2">FCP1 homology domain-containing protein</fullName>
    </recommendedName>
</protein>
<dbReference type="SUPFAM" id="SSF56784">
    <property type="entry name" value="HAD-like"/>
    <property type="match status" value="1"/>
</dbReference>
<organism evidence="1">
    <name type="scientific">marine metagenome</name>
    <dbReference type="NCBI Taxonomy" id="408172"/>
    <lineage>
        <taxon>unclassified sequences</taxon>
        <taxon>metagenomes</taxon>
        <taxon>ecological metagenomes</taxon>
    </lineage>
</organism>
<sequence length="589" mass="66053">MSRAEVQRDTDGLSGSRVDWSRRSKQVGSKLTELRITGTSNLLGNHKAWSVLTHDLEADFGDFADWPTAMFTDGNKAVLWVVFLEDLIPPEKAADASLGSGGDDLEIVFQPLVHRLSSSNHPTLVAFSTWRPESVIGQSRLNSTWTRFARSFSDALASLAKEYSSLFILDLDRVFSTYGMVDCFDPRNYYSFRCRLSPKGLDLLADSAKKILSRITNPAKKVLVVDCDETLWGGILGELGVAGISLGTDGLGMAYSDFQRSLQRWEAQGVLLTVVSKNDPEHVWQVFDEHPDMQIGRDDIVAWRINWEDKASNIVAISEELSLGMDSFVFLDNSPFERERVRQALPQVLTPELPNDVTTWPALLDSMDELSRFGSSEEDARKAEQYRQRSAFVTGLTETDDDTGFLQSIAMKPKALPLSSELLPRAEQLCQKTNQFNLRTMRHTLSSLSELPDDENCDSFLISLTDRFGNHGTVGLVVAILRDEVAFLDSFILSCRALSRHLEAWALYELTGRLRSKNCDWLLAEFLPTERNSVARSFLSDHGFTPIEWEGLPPSHPVHHLRDMTNSSGHAFCADLHNLEIPNLEVFES</sequence>
<evidence type="ECO:0008006" key="2">
    <source>
        <dbReference type="Google" id="ProtNLM"/>
    </source>
</evidence>